<dbReference type="OrthoDB" id="6255506at2759"/>
<dbReference type="PANTHER" id="PTHR31196:SF2">
    <property type="entry name" value="RNA POLYMERASE II NUCLEAR LOCALIZATION PROTEIN SLC7A6OS-RELATED"/>
    <property type="match status" value="1"/>
</dbReference>
<feature type="region of interest" description="Disordered" evidence="10">
    <location>
        <begin position="277"/>
        <end position="303"/>
    </location>
</feature>
<keyword evidence="13" id="KW-1185">Reference proteome</keyword>
<feature type="compositionally biased region" description="Polar residues" evidence="10">
    <location>
        <begin position="146"/>
        <end position="159"/>
    </location>
</feature>
<dbReference type="PANTHER" id="PTHR31196">
    <property type="entry name" value="RNA POLYMERASE II NUCLEAR LOCALIZATION PROTEIN SLC7A6OS-RELATED"/>
    <property type="match status" value="1"/>
</dbReference>
<feature type="compositionally biased region" description="Low complexity" evidence="10">
    <location>
        <begin position="189"/>
        <end position="199"/>
    </location>
</feature>
<feature type="compositionally biased region" description="Basic and acidic residues" evidence="10">
    <location>
        <begin position="100"/>
        <end position="114"/>
    </location>
</feature>
<dbReference type="GO" id="GO:0015031">
    <property type="term" value="P:protein transport"/>
    <property type="evidence" value="ECO:0007669"/>
    <property type="project" value="UniProtKB-KW"/>
</dbReference>
<comment type="subcellular location">
    <subcellularLocation>
        <location evidence="3">Cytoplasm</location>
    </subcellularLocation>
    <subcellularLocation>
        <location evidence="2">Nucleus</location>
    </subcellularLocation>
</comment>
<dbReference type="GO" id="GO:0005634">
    <property type="term" value="C:nucleus"/>
    <property type="evidence" value="ECO:0007669"/>
    <property type="project" value="UniProtKB-SubCell"/>
</dbReference>
<dbReference type="GO" id="GO:0005737">
    <property type="term" value="C:cytoplasm"/>
    <property type="evidence" value="ECO:0007669"/>
    <property type="project" value="UniProtKB-SubCell"/>
</dbReference>
<protein>
    <recommendedName>
        <fullName evidence="5">Probable RNA polymerase II nuclear localization protein SLC7A6OS</fullName>
    </recommendedName>
</protein>
<evidence type="ECO:0000256" key="6">
    <source>
        <dbReference type="ARBA" id="ARBA00022448"/>
    </source>
</evidence>
<feature type="compositionally biased region" description="Basic residues" evidence="10">
    <location>
        <begin position="115"/>
        <end position="126"/>
    </location>
</feature>
<dbReference type="InterPro" id="IPR013883">
    <property type="entry name" value="TF_Iwr1_dom"/>
</dbReference>
<comment type="function">
    <text evidence="1">Directs RNA polymerase II nuclear import.</text>
</comment>
<evidence type="ECO:0000259" key="11">
    <source>
        <dbReference type="Pfam" id="PF08574"/>
    </source>
</evidence>
<dbReference type="AlphaFoldDB" id="A0A9Q1HCQ7"/>
<name>A0A9Q1HCQ7_HOLLE</name>
<dbReference type="InterPro" id="IPR040218">
    <property type="entry name" value="SLC7A6OS"/>
</dbReference>
<evidence type="ECO:0000256" key="7">
    <source>
        <dbReference type="ARBA" id="ARBA00022490"/>
    </source>
</evidence>
<feature type="region of interest" description="Disordered" evidence="10">
    <location>
        <begin position="140"/>
        <end position="168"/>
    </location>
</feature>
<proteinExistence type="inferred from homology"/>
<feature type="region of interest" description="Disordered" evidence="10">
    <location>
        <begin position="181"/>
        <end position="210"/>
    </location>
</feature>
<feature type="region of interest" description="Disordered" evidence="10">
    <location>
        <begin position="81"/>
        <end position="127"/>
    </location>
</feature>
<feature type="region of interest" description="Disordered" evidence="10">
    <location>
        <begin position="28"/>
        <end position="52"/>
    </location>
</feature>
<sequence>MMSTVNVIRVRRKRTQDPLENLVLPLKRTKVNKPTGGTGSQGSAASATGQDDNKAVFTFAGTVERKNQPISVHVQSALRRASIGLQPKKPVRQSQQSVKAKTESNRTGAREKARSSHKAASKNRRLKVVESARGLKLHELDKDAQRFQSPSRRPLSNGSGALRSGLAGNDPERLFTLVDVEHEEEVKKSTPTKSKTPASKSKKSGSDDITCNSVKMTREKVVIGEDVIQESEYVYDLYYTDCSEFDFGDTGRTIGLRAEKEDLVYEYFADNQDLVYDDEDDENDESNWRNDYPDEEEHRPDHDMFDELVDDYNYASSDEDDLVAQYSKFKLGSKGGDDSDSDLDDYDL</sequence>
<evidence type="ECO:0000256" key="9">
    <source>
        <dbReference type="ARBA" id="ARBA00023242"/>
    </source>
</evidence>
<dbReference type="Pfam" id="PF08574">
    <property type="entry name" value="Iwr1"/>
    <property type="match status" value="1"/>
</dbReference>
<evidence type="ECO:0000256" key="8">
    <source>
        <dbReference type="ARBA" id="ARBA00022927"/>
    </source>
</evidence>
<feature type="domain" description="Transcription factor Iwr1" evidence="11">
    <location>
        <begin position="232"/>
        <end position="296"/>
    </location>
</feature>
<keyword evidence="6" id="KW-0813">Transport</keyword>
<keyword evidence="8" id="KW-0653">Protein transport</keyword>
<evidence type="ECO:0000256" key="1">
    <source>
        <dbReference type="ARBA" id="ARBA00003202"/>
    </source>
</evidence>
<gene>
    <name evidence="12" type="ORF">HOLleu_12079</name>
</gene>
<organism evidence="12 13">
    <name type="scientific">Holothuria leucospilota</name>
    <name type="common">Black long sea cucumber</name>
    <name type="synonym">Mertensiothuria leucospilota</name>
    <dbReference type="NCBI Taxonomy" id="206669"/>
    <lineage>
        <taxon>Eukaryota</taxon>
        <taxon>Metazoa</taxon>
        <taxon>Echinodermata</taxon>
        <taxon>Eleutherozoa</taxon>
        <taxon>Echinozoa</taxon>
        <taxon>Holothuroidea</taxon>
        <taxon>Aspidochirotacea</taxon>
        <taxon>Aspidochirotida</taxon>
        <taxon>Holothuriidae</taxon>
        <taxon>Holothuria</taxon>
    </lineage>
</organism>
<reference evidence="12" key="1">
    <citation type="submission" date="2021-10" db="EMBL/GenBank/DDBJ databases">
        <title>Tropical sea cucumber genome reveals ecological adaptation and Cuvierian tubules defense mechanism.</title>
        <authorList>
            <person name="Chen T."/>
        </authorList>
    </citation>
    <scope>NUCLEOTIDE SEQUENCE</scope>
    <source>
        <strain evidence="12">Nanhai2018</strain>
        <tissue evidence="12">Muscle</tissue>
    </source>
</reference>
<evidence type="ECO:0000256" key="10">
    <source>
        <dbReference type="SAM" id="MobiDB-lite"/>
    </source>
</evidence>
<dbReference type="GO" id="GO:0032502">
    <property type="term" value="P:developmental process"/>
    <property type="evidence" value="ECO:0007669"/>
    <property type="project" value="TreeGrafter"/>
</dbReference>
<evidence type="ECO:0000313" key="13">
    <source>
        <dbReference type="Proteomes" id="UP001152320"/>
    </source>
</evidence>
<feature type="compositionally biased region" description="Low complexity" evidence="10">
    <location>
        <begin position="41"/>
        <end position="50"/>
    </location>
</feature>
<evidence type="ECO:0000256" key="4">
    <source>
        <dbReference type="ARBA" id="ARBA00010218"/>
    </source>
</evidence>
<evidence type="ECO:0000256" key="2">
    <source>
        <dbReference type="ARBA" id="ARBA00004123"/>
    </source>
</evidence>
<comment type="similarity">
    <text evidence="4">Belongs to the IWR1/SLC7A6OS family.</text>
</comment>
<evidence type="ECO:0000256" key="3">
    <source>
        <dbReference type="ARBA" id="ARBA00004496"/>
    </source>
</evidence>
<dbReference type="EMBL" id="JAIZAY010000005">
    <property type="protein sequence ID" value="KAJ8041294.1"/>
    <property type="molecule type" value="Genomic_DNA"/>
</dbReference>
<dbReference type="Proteomes" id="UP001152320">
    <property type="component" value="Chromosome 5"/>
</dbReference>
<feature type="compositionally biased region" description="Basic and acidic residues" evidence="10">
    <location>
        <begin position="286"/>
        <end position="303"/>
    </location>
</feature>
<evidence type="ECO:0000313" key="12">
    <source>
        <dbReference type="EMBL" id="KAJ8041294.1"/>
    </source>
</evidence>
<accession>A0A9Q1HCQ7</accession>
<evidence type="ECO:0000256" key="5">
    <source>
        <dbReference type="ARBA" id="ARBA00017036"/>
    </source>
</evidence>
<comment type="caution">
    <text evidence="12">The sequence shown here is derived from an EMBL/GenBank/DDBJ whole genome shotgun (WGS) entry which is preliminary data.</text>
</comment>
<keyword evidence="7" id="KW-0963">Cytoplasm</keyword>
<keyword evidence="9" id="KW-0539">Nucleus</keyword>